<gene>
    <name evidence="1" type="ORF">J8C06_13675</name>
</gene>
<name>A0ABX8BBQ6_9BACT</name>
<reference evidence="1 2" key="1">
    <citation type="submission" date="2021-03" db="EMBL/GenBank/DDBJ databases">
        <title>Genomic and phenotypic characterization of Chloracidobacterium isolates provides evidence for multiple species.</title>
        <authorList>
            <person name="Saini M.K."/>
            <person name="Costas A.M.G."/>
            <person name="Tank M."/>
            <person name="Bryant D.A."/>
        </authorList>
    </citation>
    <scope>NUCLEOTIDE SEQUENCE [LARGE SCALE GENOMIC DNA]</scope>
    <source>
        <strain evidence="1 2">BV2-C</strain>
    </source>
</reference>
<proteinExistence type="predicted"/>
<evidence type="ECO:0000313" key="2">
    <source>
        <dbReference type="Proteomes" id="UP000676506"/>
    </source>
</evidence>
<dbReference type="EMBL" id="CP072649">
    <property type="protein sequence ID" value="QUW04096.1"/>
    <property type="molecule type" value="Genomic_DNA"/>
</dbReference>
<keyword evidence="2" id="KW-1185">Reference proteome</keyword>
<evidence type="ECO:0000313" key="1">
    <source>
        <dbReference type="EMBL" id="QUW04096.1"/>
    </source>
</evidence>
<protein>
    <submittedName>
        <fullName evidence="1">Uncharacterized protein</fullName>
    </submittedName>
</protein>
<organism evidence="1 2">
    <name type="scientific">Chloracidobacterium validum</name>
    <dbReference type="NCBI Taxonomy" id="2821543"/>
    <lineage>
        <taxon>Bacteria</taxon>
        <taxon>Pseudomonadati</taxon>
        <taxon>Acidobacteriota</taxon>
        <taxon>Terriglobia</taxon>
        <taxon>Terriglobales</taxon>
        <taxon>Acidobacteriaceae</taxon>
        <taxon>Chloracidobacterium</taxon>
    </lineage>
</organism>
<sequence>MPKKTKAQKLRAQQRQVVSERPVLTPAPDASTARSVWGRYLGLRFLLHVLPLDENHQDVALLCIDELRDGIIKVFFDRLTVEQLNQLMSDTPFRWLPADKLQCARVIAFGKRINDYIEKPPPDNFADFLKRFDDLPTVSLLPGVFFCPVLDDPLPSIYTEQIKKNALGGIDAYYISDRAQKKQLGARHPRYALPQHVRYRTAILESDRLTLRPAGWDTPVRAIASEGLEDAIGLAMTQDLVRGTIFSIERHLADATVPNPTILDEDVQEALNEALSATAAATEIPLDHASLTVAFVLQALDEGIALCKQIHRENTEREMDLAVVRRALETCLQNLRRPRGLTTGPRAYIDHLALTMR</sequence>
<dbReference type="RefSeq" id="WP_211429985.1">
    <property type="nucleotide sequence ID" value="NZ_CP072649.1"/>
</dbReference>
<dbReference type="Proteomes" id="UP000676506">
    <property type="component" value="Chromosome 2"/>
</dbReference>
<accession>A0ABX8BBQ6</accession>